<dbReference type="GO" id="GO:0016646">
    <property type="term" value="F:oxidoreductase activity, acting on the CH-NH group of donors, NAD or NADP as acceptor"/>
    <property type="evidence" value="ECO:0007669"/>
    <property type="project" value="UniProtKB-ARBA"/>
</dbReference>
<evidence type="ECO:0000313" key="4">
    <source>
        <dbReference type="Proteomes" id="UP000182360"/>
    </source>
</evidence>
<dbReference type="OrthoDB" id="9791490at2"/>
<evidence type="ECO:0000259" key="2">
    <source>
        <dbReference type="Pfam" id="PF01613"/>
    </source>
</evidence>
<dbReference type="Pfam" id="PF01613">
    <property type="entry name" value="Flavin_Reduct"/>
    <property type="match status" value="1"/>
</dbReference>
<dbReference type="EMBL" id="FOFU01000003">
    <property type="protein sequence ID" value="SEQ21660.1"/>
    <property type="molecule type" value="Genomic_DNA"/>
</dbReference>
<proteinExistence type="inferred from homology"/>
<dbReference type="SUPFAM" id="SSF50475">
    <property type="entry name" value="FMN-binding split barrel"/>
    <property type="match status" value="1"/>
</dbReference>
<dbReference type="AlphaFoldDB" id="A0A1H9E7F7"/>
<dbReference type="GO" id="GO:0010181">
    <property type="term" value="F:FMN binding"/>
    <property type="evidence" value="ECO:0007669"/>
    <property type="project" value="InterPro"/>
</dbReference>
<dbReference type="InterPro" id="IPR002563">
    <property type="entry name" value="Flavin_Rdtase-like_dom"/>
</dbReference>
<reference evidence="3 4" key="1">
    <citation type="submission" date="2016-10" db="EMBL/GenBank/DDBJ databases">
        <authorList>
            <person name="de Groot N.N."/>
        </authorList>
    </citation>
    <scope>NUCLEOTIDE SEQUENCE [LARGE SCALE GENOMIC DNA]</scope>
    <source>
        <strain evidence="3 4">B25</strain>
    </source>
</reference>
<dbReference type="Proteomes" id="UP000182360">
    <property type="component" value="Unassembled WGS sequence"/>
</dbReference>
<accession>A0A1H9E7F7</accession>
<dbReference type="RefSeq" id="WP_074642081.1">
    <property type="nucleotide sequence ID" value="NZ_AP025286.1"/>
</dbReference>
<sequence>MNKITAEELNENPFKLIDKDWMLITAEKEGRTNMMTASWGGLGILWGKKVATIYIRRSRFTKGFVDDGDSFSLCVLGEEYRKQLSYCGTASGRNEDKIAASGLTVEHSDFESDGNNFSVPYFAESRLVLVCKKLYAQEMKPECFTKYGKDIPSKMYADDDWHTIYVAEIEQVLVK</sequence>
<gene>
    <name evidence="3" type="ORF">SAMN04487977_10352</name>
</gene>
<dbReference type="InterPro" id="IPR052174">
    <property type="entry name" value="Flavoredoxin"/>
</dbReference>
<evidence type="ECO:0000256" key="1">
    <source>
        <dbReference type="ARBA" id="ARBA00038054"/>
    </source>
</evidence>
<organism evidence="3 4">
    <name type="scientific">Treponema bryantii</name>
    <dbReference type="NCBI Taxonomy" id="163"/>
    <lineage>
        <taxon>Bacteria</taxon>
        <taxon>Pseudomonadati</taxon>
        <taxon>Spirochaetota</taxon>
        <taxon>Spirochaetia</taxon>
        <taxon>Spirochaetales</taxon>
        <taxon>Treponemataceae</taxon>
        <taxon>Treponema</taxon>
    </lineage>
</organism>
<dbReference type="PANTHER" id="PTHR43567">
    <property type="entry name" value="FLAVOREDOXIN-RELATED-RELATED"/>
    <property type="match status" value="1"/>
</dbReference>
<dbReference type="PANTHER" id="PTHR43567:SF5">
    <property type="entry name" value="HYPOTHETICAL CYTOSOLIC PROTEIN"/>
    <property type="match status" value="1"/>
</dbReference>
<name>A0A1H9E7F7_9SPIR</name>
<dbReference type="InterPro" id="IPR012349">
    <property type="entry name" value="Split_barrel_FMN-bd"/>
</dbReference>
<feature type="domain" description="Flavin reductase like" evidence="2">
    <location>
        <begin position="22"/>
        <end position="173"/>
    </location>
</feature>
<comment type="similarity">
    <text evidence="1">Belongs to the flavoredoxin family.</text>
</comment>
<protein>
    <submittedName>
        <fullName evidence="3">Flavin reductase like domain-containing protein</fullName>
    </submittedName>
</protein>
<keyword evidence="4" id="KW-1185">Reference proteome</keyword>
<evidence type="ECO:0000313" key="3">
    <source>
        <dbReference type="EMBL" id="SEQ21660.1"/>
    </source>
</evidence>
<dbReference type="Gene3D" id="2.30.110.10">
    <property type="entry name" value="Electron Transport, Fmn-binding Protein, Chain A"/>
    <property type="match status" value="1"/>
</dbReference>